<dbReference type="FunCoup" id="G8JTA7">
    <property type="interactions" value="519"/>
</dbReference>
<evidence type="ECO:0000256" key="1">
    <source>
        <dbReference type="ARBA" id="ARBA00004141"/>
    </source>
</evidence>
<organism evidence="7 8">
    <name type="scientific">Eremothecium cymbalariae (strain CBS 270.75 / DBVPG 7215 / KCTC 17166 / NRRL Y-17582)</name>
    <name type="common">Yeast</name>
    <dbReference type="NCBI Taxonomy" id="931890"/>
    <lineage>
        <taxon>Eukaryota</taxon>
        <taxon>Fungi</taxon>
        <taxon>Dikarya</taxon>
        <taxon>Ascomycota</taxon>
        <taxon>Saccharomycotina</taxon>
        <taxon>Saccharomycetes</taxon>
        <taxon>Saccharomycetales</taxon>
        <taxon>Saccharomycetaceae</taxon>
        <taxon>Eremothecium</taxon>
    </lineage>
</organism>
<evidence type="ECO:0000259" key="6">
    <source>
        <dbReference type="Pfam" id="PF00149"/>
    </source>
</evidence>
<keyword evidence="2 5" id="KW-0812">Transmembrane</keyword>
<dbReference type="GO" id="GO:0006506">
    <property type="term" value="P:GPI anchor biosynthetic process"/>
    <property type="evidence" value="ECO:0007669"/>
    <property type="project" value="EnsemblFungi"/>
</dbReference>
<dbReference type="eggNOG" id="KOG3662">
    <property type="taxonomic scope" value="Eukaryota"/>
</dbReference>
<dbReference type="InterPro" id="IPR004843">
    <property type="entry name" value="Calcineurin-like_PHP"/>
</dbReference>
<comment type="subcellular location">
    <subcellularLocation>
        <location evidence="1">Membrane</location>
        <topology evidence="1">Multi-pass membrane protein</topology>
    </subcellularLocation>
</comment>
<dbReference type="HOGENOM" id="CLU_011607_0_0_1"/>
<dbReference type="Pfam" id="PF00149">
    <property type="entry name" value="Metallophos"/>
    <property type="match status" value="1"/>
</dbReference>
<name>G8JTA7_ERECY</name>
<dbReference type="OrthoDB" id="5977743at2759"/>
<dbReference type="FunFam" id="3.60.21.10:FF:000093">
    <property type="entry name" value="Cell division cycle-related protein"/>
    <property type="match status" value="1"/>
</dbReference>
<dbReference type="EMBL" id="CP002500">
    <property type="protein sequence ID" value="AET39260.1"/>
    <property type="molecule type" value="Genomic_DNA"/>
</dbReference>
<accession>G8JTA7</accession>
<keyword evidence="8" id="KW-1185">Reference proteome</keyword>
<reference evidence="8" key="1">
    <citation type="journal article" date="2012" name="G3 (Bethesda)">
        <title>Pichia sorbitophila, an interspecies yeast hybrid reveals early steps of genome resolution following polyploidization.</title>
        <authorList>
            <person name="Leh Louis V."/>
            <person name="Despons L."/>
            <person name="Friedrich A."/>
            <person name="Martin T."/>
            <person name="Durrens P."/>
            <person name="Casaregola S."/>
            <person name="Neuveglise C."/>
            <person name="Fairhead C."/>
            <person name="Marck C."/>
            <person name="Cruz J.A."/>
            <person name="Straub M.L."/>
            <person name="Kugler V."/>
            <person name="Sacerdot C."/>
            <person name="Uzunov Z."/>
            <person name="Thierry A."/>
            <person name="Weiss S."/>
            <person name="Bleykasten C."/>
            <person name="De Montigny J."/>
            <person name="Jacques N."/>
            <person name="Jung P."/>
            <person name="Lemaire M."/>
            <person name="Mallet S."/>
            <person name="Morel G."/>
            <person name="Richard G.F."/>
            <person name="Sarkar A."/>
            <person name="Savel G."/>
            <person name="Schacherer J."/>
            <person name="Seret M.L."/>
            <person name="Talla E."/>
            <person name="Samson G."/>
            <person name="Jubin C."/>
            <person name="Poulain J."/>
            <person name="Vacherie B."/>
            <person name="Barbe V."/>
            <person name="Pelletier E."/>
            <person name="Sherman D.J."/>
            <person name="Westhof E."/>
            <person name="Weissenbach J."/>
            <person name="Baret P.V."/>
            <person name="Wincker P."/>
            <person name="Gaillardin C."/>
            <person name="Dujon B."/>
            <person name="Souciet J.L."/>
        </authorList>
    </citation>
    <scope>NUCLEOTIDE SEQUENCE [LARGE SCALE GENOMIC DNA]</scope>
    <source>
        <strain evidence="8">CBS 270.75 / DBVPG 7215 / KCTC 17166 / NRRL Y-17582</strain>
    </source>
</reference>
<dbReference type="PANTHER" id="PTHR13315">
    <property type="entry name" value="METALLO PHOSPHOESTERASE RELATED"/>
    <property type="match status" value="1"/>
</dbReference>
<dbReference type="InterPro" id="IPR033308">
    <property type="entry name" value="PGAP5/Cdc1/Ted1"/>
</dbReference>
<dbReference type="GO" id="GO:0016787">
    <property type="term" value="F:hydrolase activity"/>
    <property type="evidence" value="ECO:0007669"/>
    <property type="project" value="InterPro"/>
</dbReference>
<keyword evidence="3 5" id="KW-1133">Transmembrane helix</keyword>
<evidence type="ECO:0000256" key="4">
    <source>
        <dbReference type="ARBA" id="ARBA00023136"/>
    </source>
</evidence>
<dbReference type="InParanoid" id="G8JTA7"/>
<protein>
    <recommendedName>
        <fullName evidence="6">Calcineurin-like phosphoesterase domain-containing protein</fullName>
    </recommendedName>
</protein>
<evidence type="ECO:0000256" key="2">
    <source>
        <dbReference type="ARBA" id="ARBA00022692"/>
    </source>
</evidence>
<dbReference type="SUPFAM" id="SSF56300">
    <property type="entry name" value="Metallo-dependent phosphatases"/>
    <property type="match status" value="1"/>
</dbReference>
<dbReference type="InterPro" id="IPR029052">
    <property type="entry name" value="Metallo-depent_PP-like"/>
</dbReference>
<dbReference type="GO" id="GO:0006281">
    <property type="term" value="P:DNA repair"/>
    <property type="evidence" value="ECO:0007669"/>
    <property type="project" value="EnsemblFungi"/>
</dbReference>
<dbReference type="RefSeq" id="XP_003646077.1">
    <property type="nucleotide sequence ID" value="XM_003646029.1"/>
</dbReference>
<dbReference type="GO" id="GO:0016020">
    <property type="term" value="C:membrane"/>
    <property type="evidence" value="ECO:0007669"/>
    <property type="project" value="UniProtKB-SubCell"/>
</dbReference>
<dbReference type="AlphaFoldDB" id="G8JTA7"/>
<proteinExistence type="predicted"/>
<dbReference type="Proteomes" id="UP000006790">
    <property type="component" value="Chromosome 4"/>
</dbReference>
<dbReference type="GeneID" id="11469391"/>
<evidence type="ECO:0000256" key="3">
    <source>
        <dbReference type="ARBA" id="ARBA00022989"/>
    </source>
</evidence>
<sequence>MSSRNRYRGHKIKAEEFSLQPKVRQGRRGGWFRSLRGNKIYLRYIMFLWVTWFALIHYYERTVIGRAMSKCDWSLWEPWNRGDIPHRTALLADPQIMDAHSYPGRPRIINWFTQQILDNYHRKNWLYMHAYLDPDSVFFLGDLFDGGRKWKQDYWGQEYKRFNKIFDKRPNIYTVMSLPGNHDIGFGNDVIESSLKRFTAFFGDTSSKHNIGNHTFVLLDSVSLSNRNDEKISRIPREFLDSFNINDQKYPRILLTHVPLWRNPGKDACGPERESKNPFPYEKGEQYQTLIDEELTSMILSKTQPSMVFSGDDHDYCHINHSYTANGESVMVEEITVKSCAMNMGIKRPAIELLSLYNPQQNELSKSIELETNHATFKTKICYLPNPYKPFTMYLLHLVISLGIMIWMNFFPSSFNKKVGVRLNDYFGDIKGALLPISNKKDDSYNLNVIKRHSNYLVNERVDPKAFFLNSGLLLSLVLITFAYHYKSI</sequence>
<dbReference type="PANTHER" id="PTHR13315:SF4">
    <property type="entry name" value="METALLOPHOSPHOESTERASE, ISOFORM E"/>
    <property type="match status" value="1"/>
</dbReference>
<dbReference type="GO" id="GO:0005783">
    <property type="term" value="C:endoplasmic reticulum"/>
    <property type="evidence" value="ECO:0007669"/>
    <property type="project" value="EnsemblFungi"/>
</dbReference>
<keyword evidence="4 5" id="KW-0472">Membrane</keyword>
<dbReference type="OMA" id="LHCMKYP"/>
<dbReference type="KEGG" id="erc:Ecym_4184"/>
<feature type="transmembrane region" description="Helical" evidence="5">
    <location>
        <begin position="391"/>
        <end position="411"/>
    </location>
</feature>
<dbReference type="STRING" id="931890.G8JTA7"/>
<feature type="transmembrane region" description="Helical" evidence="5">
    <location>
        <begin position="467"/>
        <end position="486"/>
    </location>
</feature>
<feature type="transmembrane region" description="Helical" evidence="5">
    <location>
        <begin position="41"/>
        <end position="59"/>
    </location>
</feature>
<feature type="domain" description="Calcineurin-like phosphoesterase" evidence="6">
    <location>
        <begin position="102"/>
        <end position="316"/>
    </location>
</feature>
<evidence type="ECO:0000256" key="5">
    <source>
        <dbReference type="SAM" id="Phobius"/>
    </source>
</evidence>
<dbReference type="Gene3D" id="3.60.21.10">
    <property type="match status" value="1"/>
</dbReference>
<evidence type="ECO:0000313" key="7">
    <source>
        <dbReference type="EMBL" id="AET39260.1"/>
    </source>
</evidence>
<gene>
    <name evidence="7" type="ordered locus">Ecym_4184</name>
</gene>
<evidence type="ECO:0000313" key="8">
    <source>
        <dbReference type="Proteomes" id="UP000006790"/>
    </source>
</evidence>